<proteinExistence type="predicted"/>
<gene>
    <name evidence="2" type="ORF">H9639_01880</name>
</gene>
<evidence type="ECO:0000256" key="1">
    <source>
        <dbReference type="SAM" id="Phobius"/>
    </source>
</evidence>
<name>A0ABR8UNC5_9MICC</name>
<keyword evidence="1" id="KW-0472">Membrane</keyword>
<evidence type="ECO:0000313" key="3">
    <source>
        <dbReference type="Proteomes" id="UP000609874"/>
    </source>
</evidence>
<dbReference type="RefSeq" id="WP_191806439.1">
    <property type="nucleotide sequence ID" value="NZ_JACSQD010000001.1"/>
</dbReference>
<keyword evidence="1" id="KW-0812">Transmembrane</keyword>
<organism evidence="2 3">
    <name type="scientific">Arthrobacter gallicola</name>
    <dbReference type="NCBI Taxonomy" id="2762225"/>
    <lineage>
        <taxon>Bacteria</taxon>
        <taxon>Bacillati</taxon>
        <taxon>Actinomycetota</taxon>
        <taxon>Actinomycetes</taxon>
        <taxon>Micrococcales</taxon>
        <taxon>Micrococcaceae</taxon>
        <taxon>Arthrobacter</taxon>
    </lineage>
</organism>
<reference evidence="2 3" key="1">
    <citation type="submission" date="2020-08" db="EMBL/GenBank/DDBJ databases">
        <title>A Genomic Blueprint of the Chicken Gut Microbiome.</title>
        <authorList>
            <person name="Gilroy R."/>
            <person name="Ravi A."/>
            <person name="Getino M."/>
            <person name="Pursley I."/>
            <person name="Horton D.L."/>
            <person name="Alikhan N.-F."/>
            <person name="Baker D."/>
            <person name="Gharbi K."/>
            <person name="Hall N."/>
            <person name="Watson M."/>
            <person name="Adriaenssens E.M."/>
            <person name="Foster-Nyarko E."/>
            <person name="Jarju S."/>
            <person name="Secka A."/>
            <person name="Antonio M."/>
            <person name="Oren A."/>
            <person name="Chaudhuri R."/>
            <person name="La Ragione R.M."/>
            <person name="Hildebrand F."/>
            <person name="Pallen M.J."/>
        </authorList>
    </citation>
    <scope>NUCLEOTIDE SEQUENCE [LARGE SCALE GENOMIC DNA]</scope>
    <source>
        <strain evidence="2 3">Sa2CUA1</strain>
    </source>
</reference>
<protein>
    <submittedName>
        <fullName evidence="2">Uncharacterized protein</fullName>
    </submittedName>
</protein>
<dbReference type="EMBL" id="JACSQD010000001">
    <property type="protein sequence ID" value="MBD7994047.1"/>
    <property type="molecule type" value="Genomic_DNA"/>
</dbReference>
<sequence>MQHRDRPDTDGPLEAEIRRRARSGAAHLRPQQAANLVNGSAEAETGQTYEEFHTMQEAVGALQEAYPDYFQAAHAVAKSESAADLGRFQGWRRQQLALARAEDGPAATLAPWLRAGGAALTFAGILALGINLIGYSALLVWWAASTGLYMLGGRFRKRRSSPLWRGVFSDPKYTCRTVWYAAAQAAAAELIRSREPGAAAHADGLRELEENWALRNRSSVLYSQEDYSRIAG</sequence>
<evidence type="ECO:0000313" key="2">
    <source>
        <dbReference type="EMBL" id="MBD7994047.1"/>
    </source>
</evidence>
<dbReference type="Proteomes" id="UP000609874">
    <property type="component" value="Unassembled WGS sequence"/>
</dbReference>
<keyword evidence="1" id="KW-1133">Transmembrane helix</keyword>
<feature type="transmembrane region" description="Helical" evidence="1">
    <location>
        <begin position="118"/>
        <end position="151"/>
    </location>
</feature>
<accession>A0ABR8UNC5</accession>
<comment type="caution">
    <text evidence="2">The sequence shown here is derived from an EMBL/GenBank/DDBJ whole genome shotgun (WGS) entry which is preliminary data.</text>
</comment>
<keyword evidence="3" id="KW-1185">Reference proteome</keyword>